<dbReference type="EMBL" id="CP121646">
    <property type="protein sequence ID" value="WFU62470.1"/>
    <property type="molecule type" value="Genomic_DNA"/>
</dbReference>
<keyword evidence="3" id="KW-1185">Reference proteome</keyword>
<name>A0ABY8JA68_9BRAD</name>
<evidence type="ECO:0000256" key="1">
    <source>
        <dbReference type="SAM" id="Phobius"/>
    </source>
</evidence>
<protein>
    <submittedName>
        <fullName evidence="2">Uncharacterized protein</fullName>
    </submittedName>
</protein>
<organism evidence="2 3">
    <name type="scientific">Bradyrhizobium brasilense</name>
    <dbReference type="NCBI Taxonomy" id="1419277"/>
    <lineage>
        <taxon>Bacteria</taxon>
        <taxon>Pseudomonadati</taxon>
        <taxon>Pseudomonadota</taxon>
        <taxon>Alphaproteobacteria</taxon>
        <taxon>Hyphomicrobiales</taxon>
        <taxon>Nitrobacteraceae</taxon>
        <taxon>Bradyrhizobium</taxon>
    </lineage>
</organism>
<accession>A0ABY8JA68</accession>
<sequence>MAATIAVVMSHLWPVHARTAARPAGPRIEEKNFYGAAMIGALVAFGYGLLGAVIGLPAGFIINVTR</sequence>
<reference evidence="2 3" key="1">
    <citation type="submission" date="2023-04" db="EMBL/GenBank/DDBJ databases">
        <title>Australian commercial rhizobial inoculants.</title>
        <authorList>
            <person name="Kohlmeier M.G."/>
            <person name="O'Hara G.W."/>
            <person name="Colombi E."/>
            <person name="Ramsay J.P."/>
            <person name="Terpolilli J."/>
        </authorList>
    </citation>
    <scope>NUCLEOTIDE SEQUENCE [LARGE SCALE GENOMIC DNA]</scope>
    <source>
        <strain evidence="2 3">CB627</strain>
    </source>
</reference>
<feature type="transmembrane region" description="Helical" evidence="1">
    <location>
        <begin position="33"/>
        <end position="62"/>
    </location>
</feature>
<dbReference type="Proteomes" id="UP001221546">
    <property type="component" value="Chromosome"/>
</dbReference>
<evidence type="ECO:0000313" key="2">
    <source>
        <dbReference type="EMBL" id="WFU62470.1"/>
    </source>
</evidence>
<dbReference type="RefSeq" id="WP_310885143.1">
    <property type="nucleotide sequence ID" value="NZ_CP121646.1"/>
</dbReference>
<proteinExistence type="predicted"/>
<gene>
    <name evidence="2" type="ORF">QA636_34045</name>
</gene>
<evidence type="ECO:0000313" key="3">
    <source>
        <dbReference type="Proteomes" id="UP001221546"/>
    </source>
</evidence>
<keyword evidence="1" id="KW-1133">Transmembrane helix</keyword>
<keyword evidence="1" id="KW-0812">Transmembrane</keyword>
<keyword evidence="1" id="KW-0472">Membrane</keyword>